<feature type="compositionally biased region" description="Polar residues" evidence="1">
    <location>
        <begin position="21"/>
        <end position="37"/>
    </location>
</feature>
<dbReference type="EMBL" id="BMXE01000002">
    <property type="protein sequence ID" value="GHB23747.1"/>
    <property type="molecule type" value="Genomic_DNA"/>
</dbReference>
<feature type="region of interest" description="Disordered" evidence="1">
    <location>
        <begin position="20"/>
        <end position="54"/>
    </location>
</feature>
<evidence type="ECO:0000313" key="3">
    <source>
        <dbReference type="Proteomes" id="UP000637980"/>
    </source>
</evidence>
<sequence length="54" mass="6145">MLGDRASGLSHLKRELAVKENPNTYLEASTQEQNRANENPIYAMKHQPARVLPR</sequence>
<gene>
    <name evidence="2" type="ORF">GCM10007094_09570</name>
</gene>
<comment type="caution">
    <text evidence="2">The sequence shown here is derived from an EMBL/GenBank/DDBJ whole genome shotgun (WGS) entry which is preliminary data.</text>
</comment>
<proteinExistence type="predicted"/>
<dbReference type="Proteomes" id="UP000637980">
    <property type="component" value="Unassembled WGS sequence"/>
</dbReference>
<accession>A0ABQ3E3L0</accession>
<protein>
    <submittedName>
        <fullName evidence="2">Uncharacterized protein</fullName>
    </submittedName>
</protein>
<reference evidence="3" key="1">
    <citation type="journal article" date="2019" name="Int. J. Syst. Evol. Microbiol.">
        <title>The Global Catalogue of Microorganisms (GCM) 10K type strain sequencing project: providing services to taxonomists for standard genome sequencing and annotation.</title>
        <authorList>
            <consortium name="The Broad Institute Genomics Platform"/>
            <consortium name="The Broad Institute Genome Sequencing Center for Infectious Disease"/>
            <person name="Wu L."/>
            <person name="Ma J."/>
        </authorList>
    </citation>
    <scope>NUCLEOTIDE SEQUENCE [LARGE SCALE GENOMIC DNA]</scope>
    <source>
        <strain evidence="3">KCTC 12861</strain>
    </source>
</reference>
<keyword evidence="3" id="KW-1185">Reference proteome</keyword>
<organism evidence="2 3">
    <name type="scientific">Pseudovibrio japonicus</name>
    <dbReference type="NCBI Taxonomy" id="366534"/>
    <lineage>
        <taxon>Bacteria</taxon>
        <taxon>Pseudomonadati</taxon>
        <taxon>Pseudomonadota</taxon>
        <taxon>Alphaproteobacteria</taxon>
        <taxon>Hyphomicrobiales</taxon>
        <taxon>Stappiaceae</taxon>
        <taxon>Pseudovibrio</taxon>
    </lineage>
</organism>
<name>A0ABQ3E3L0_9HYPH</name>
<evidence type="ECO:0000313" key="2">
    <source>
        <dbReference type="EMBL" id="GHB23747.1"/>
    </source>
</evidence>
<evidence type="ECO:0000256" key="1">
    <source>
        <dbReference type="SAM" id="MobiDB-lite"/>
    </source>
</evidence>